<organism evidence="1 2">
    <name type="scientific">Wuchereria bancrofti</name>
    <dbReference type="NCBI Taxonomy" id="6293"/>
    <lineage>
        <taxon>Eukaryota</taxon>
        <taxon>Metazoa</taxon>
        <taxon>Ecdysozoa</taxon>
        <taxon>Nematoda</taxon>
        <taxon>Chromadorea</taxon>
        <taxon>Rhabditida</taxon>
        <taxon>Spirurina</taxon>
        <taxon>Spiruromorpha</taxon>
        <taxon>Filarioidea</taxon>
        <taxon>Onchocercidae</taxon>
        <taxon>Wuchereria</taxon>
    </lineage>
</organism>
<feature type="non-terminal residue" evidence="1">
    <location>
        <position position="1"/>
    </location>
</feature>
<dbReference type="EMBL" id="ADBV01000761">
    <property type="protein sequence ID" value="EJW86366.1"/>
    <property type="molecule type" value="Genomic_DNA"/>
</dbReference>
<reference evidence="2" key="1">
    <citation type="submission" date="2012-08" db="EMBL/GenBank/DDBJ databases">
        <title>The Genome Sequence of Wuchereria bancrofti.</title>
        <authorList>
            <person name="Nutman T.B."/>
            <person name="Fink D.L."/>
            <person name="Russ C."/>
            <person name="Young S."/>
            <person name="Zeng Q."/>
            <person name="Koehrsen M."/>
            <person name="Alvarado L."/>
            <person name="Berlin A."/>
            <person name="Chapman S.B."/>
            <person name="Chen Z."/>
            <person name="Freedman E."/>
            <person name="Gellesch M."/>
            <person name="Goldberg J."/>
            <person name="Griggs A."/>
            <person name="Gujja S."/>
            <person name="Heilman E.R."/>
            <person name="Heiman D."/>
            <person name="Hepburn T."/>
            <person name="Howarth C."/>
            <person name="Jen D."/>
            <person name="Larson L."/>
            <person name="Lewis B."/>
            <person name="Mehta T."/>
            <person name="Park D."/>
            <person name="Pearson M."/>
            <person name="Roberts A."/>
            <person name="Saif S."/>
            <person name="Shea T."/>
            <person name="Shenoy N."/>
            <person name="Sisk P."/>
            <person name="Stolte C."/>
            <person name="Sykes S."/>
            <person name="Walk T."/>
            <person name="White J."/>
            <person name="Yandava C."/>
            <person name="Haas B."/>
            <person name="Henn M.R."/>
            <person name="Nusbaum C."/>
            <person name="Birren B."/>
        </authorList>
    </citation>
    <scope>NUCLEOTIDE SEQUENCE [LARGE SCALE GENOMIC DNA]</scope>
    <source>
        <strain evidence="2">NA</strain>
    </source>
</reference>
<dbReference type="Proteomes" id="UP000004810">
    <property type="component" value="Unassembled WGS sequence"/>
</dbReference>
<comment type="caution">
    <text evidence="1">The sequence shown here is derived from an EMBL/GenBank/DDBJ whole genome shotgun (WGS) entry which is preliminary data.</text>
</comment>
<protein>
    <submittedName>
        <fullName evidence="1">Uncharacterized protein</fullName>
    </submittedName>
</protein>
<sequence length="68" mass="7583">TLQGRELKEAREKLAVLRKKIQELELEAMNSPDKNFRETTTQQGSSKSTILTTTVTKSAVSNTTPLHP</sequence>
<name>J9EUU3_WUCBA</name>
<evidence type="ECO:0000313" key="2">
    <source>
        <dbReference type="Proteomes" id="UP000004810"/>
    </source>
</evidence>
<evidence type="ECO:0000313" key="1">
    <source>
        <dbReference type="EMBL" id="EJW86366.1"/>
    </source>
</evidence>
<accession>J9EUU3</accession>
<gene>
    <name evidence="1" type="ORF">WUBG_02724</name>
</gene>
<dbReference type="AlphaFoldDB" id="J9EUU3"/>
<proteinExistence type="predicted"/>